<dbReference type="HAMAP" id="MF_01883">
    <property type="entry name" value="MdcB"/>
    <property type="match status" value="1"/>
</dbReference>
<dbReference type="RefSeq" id="WP_096746425.1">
    <property type="nucleotide sequence ID" value="NZ_CATVXE010000003.1"/>
</dbReference>
<evidence type="ECO:0000313" key="6">
    <source>
        <dbReference type="EMBL" id="CAJ0680704.1"/>
    </source>
</evidence>
<keyword evidence="9" id="KW-1185">Reference proteome</keyword>
<keyword evidence="2 5" id="KW-0808">Transferase</keyword>
<comment type="catalytic activity">
    <reaction evidence="1 5">
        <text>3'-dephospho-CoA + ATP = 2'-(5''-triphospho-alpha-D-ribosyl)-3'-dephospho-CoA + adenine</text>
        <dbReference type="Rhea" id="RHEA:15117"/>
        <dbReference type="ChEBI" id="CHEBI:16708"/>
        <dbReference type="ChEBI" id="CHEBI:30616"/>
        <dbReference type="ChEBI" id="CHEBI:57328"/>
        <dbReference type="ChEBI" id="CHEBI:61378"/>
        <dbReference type="EC" id="2.4.2.52"/>
    </reaction>
</comment>
<dbReference type="GO" id="GO:0016757">
    <property type="term" value="F:glycosyltransferase activity"/>
    <property type="evidence" value="ECO:0007669"/>
    <property type="project" value="UniProtKB-KW"/>
</dbReference>
<accession>A0AAD2EGS8</accession>
<dbReference type="PANTHER" id="PTHR30201:SF2">
    <property type="entry name" value="2-(5''-TRIPHOSPHORIBOSYL)-3'-DEPHOSPHOCOENZYME-A SYNTHASE"/>
    <property type="match status" value="1"/>
</dbReference>
<gene>
    <name evidence="6" type="primary">citG</name>
    <name evidence="5" type="synonym">mdcB</name>
    <name evidence="7" type="ORF">R77569_01542</name>
    <name evidence="6" type="ORF">R77591_00975</name>
</gene>
<keyword evidence="4 5" id="KW-0067">ATP-binding</keyword>
<dbReference type="GO" id="GO:0051191">
    <property type="term" value="P:prosthetic group biosynthetic process"/>
    <property type="evidence" value="ECO:0007669"/>
    <property type="project" value="TreeGrafter"/>
</dbReference>
<dbReference type="EC" id="2.4.2.52" evidence="5"/>
<dbReference type="InterPro" id="IPR002736">
    <property type="entry name" value="CitG"/>
</dbReference>
<organism evidence="6 8">
    <name type="scientific">Ralstonia mannitolilytica</name>
    <dbReference type="NCBI Taxonomy" id="105219"/>
    <lineage>
        <taxon>Bacteria</taxon>
        <taxon>Pseudomonadati</taxon>
        <taxon>Pseudomonadota</taxon>
        <taxon>Betaproteobacteria</taxon>
        <taxon>Burkholderiales</taxon>
        <taxon>Burkholderiaceae</taxon>
        <taxon>Ralstonia</taxon>
    </lineage>
</organism>
<dbReference type="Pfam" id="PF01874">
    <property type="entry name" value="CitG"/>
    <property type="match status" value="1"/>
</dbReference>
<dbReference type="AlphaFoldDB" id="A0AAD2EGS8"/>
<dbReference type="Proteomes" id="UP001190002">
    <property type="component" value="Unassembled WGS sequence"/>
</dbReference>
<evidence type="ECO:0000313" key="8">
    <source>
        <dbReference type="Proteomes" id="UP001190002"/>
    </source>
</evidence>
<dbReference type="GO" id="GO:0046917">
    <property type="term" value="F:triphosphoribosyl-dephospho-CoA synthase activity"/>
    <property type="evidence" value="ECO:0007669"/>
    <property type="project" value="UniProtKB-UniRule"/>
</dbReference>
<name>A0AAD2EGS8_9RALS</name>
<dbReference type="EMBL" id="CATVXE010000003">
    <property type="protein sequence ID" value="CAJ0680704.1"/>
    <property type="molecule type" value="Genomic_DNA"/>
</dbReference>
<protein>
    <recommendedName>
        <fullName evidence="5">Probable 2-(5''-triphosphoribosyl)-3'-dephosphocoenzyme-A synthase</fullName>
        <shortName evidence="5">2-(5''-triphosphoribosyl)-3'-dephospho-CoA synthase</shortName>
        <ecNumber evidence="5">2.4.2.52</ecNumber>
    </recommendedName>
</protein>
<dbReference type="NCBIfam" id="NF002315">
    <property type="entry name" value="PRK01237.1"/>
    <property type="match status" value="1"/>
</dbReference>
<dbReference type="Proteomes" id="UP001190452">
    <property type="component" value="Unassembled WGS sequence"/>
</dbReference>
<dbReference type="EMBL" id="CAUDKV010000005">
    <property type="protein sequence ID" value="CAJ0862628.1"/>
    <property type="molecule type" value="Genomic_DNA"/>
</dbReference>
<evidence type="ECO:0000256" key="2">
    <source>
        <dbReference type="ARBA" id="ARBA00022679"/>
    </source>
</evidence>
<comment type="caution">
    <text evidence="6">The sequence shown here is derived from an EMBL/GenBank/DDBJ whole genome shotgun (WGS) entry which is preliminary data.</text>
</comment>
<dbReference type="NCBIfam" id="TIGR03132">
    <property type="entry name" value="malonate_mdcB"/>
    <property type="match status" value="1"/>
</dbReference>
<dbReference type="GO" id="GO:0005524">
    <property type="term" value="F:ATP binding"/>
    <property type="evidence" value="ECO:0007669"/>
    <property type="project" value="UniProtKB-KW"/>
</dbReference>
<comment type="function">
    <text evidence="5">Involved in the formation of 2-(5''-phosphoribosyl)-3'-dephosphocoenzyme-A, the prosthetic group of the acyl-carrier protein of the malonate decarboxylase.</text>
</comment>
<sequence length="305" mass="31564">MEHTLNRPLPASPKARAKRLAALVESALIDEVTLSPKPGLVDVRGNGAHHDLDWTLMVHSAQSLRPAFEAMALAGAQLDAPLALRERIGRLGREGEAAMLDATGGINTHRGAIWALGLLVTAAAQAPHALGAAAVANRAARLANIPDRFAPVSTGHKGERACNDYGVGGAKGQACAGFPHVVKVALPALRRARASGIREDHARVDALLAIMATLDDTCLLARGGADALRAVQTGAATVRAAGGLATPQGRRALRLLEKDMLARHVSPGGAADLLAAALFLDRLPADAYAVSELESADQETEHGAS</sequence>
<evidence type="ECO:0000256" key="5">
    <source>
        <dbReference type="HAMAP-Rule" id="MF_01883"/>
    </source>
</evidence>
<evidence type="ECO:0000256" key="1">
    <source>
        <dbReference type="ARBA" id="ARBA00001210"/>
    </source>
</evidence>
<evidence type="ECO:0000256" key="3">
    <source>
        <dbReference type="ARBA" id="ARBA00022741"/>
    </source>
</evidence>
<keyword evidence="6" id="KW-0328">Glycosyltransferase</keyword>
<dbReference type="Gene3D" id="1.10.4200.10">
    <property type="entry name" value="Triphosphoribosyl-dephospho-CoA protein"/>
    <property type="match status" value="2"/>
</dbReference>
<proteinExistence type="inferred from homology"/>
<dbReference type="InterPro" id="IPR017555">
    <property type="entry name" value="TriPribosyl-deP-CoA_syn"/>
</dbReference>
<evidence type="ECO:0000313" key="9">
    <source>
        <dbReference type="Proteomes" id="UP001190452"/>
    </source>
</evidence>
<evidence type="ECO:0000313" key="7">
    <source>
        <dbReference type="EMBL" id="CAJ0862628.1"/>
    </source>
</evidence>
<keyword evidence="3 5" id="KW-0547">Nucleotide-binding</keyword>
<evidence type="ECO:0000256" key="4">
    <source>
        <dbReference type="ARBA" id="ARBA00022840"/>
    </source>
</evidence>
<comment type="similarity">
    <text evidence="5">Belongs to the CitG/MdcB family.</text>
</comment>
<dbReference type="PANTHER" id="PTHR30201">
    <property type="entry name" value="TRIPHOSPHORIBOSYL-DEPHOSPHO-COA SYNTHASE"/>
    <property type="match status" value="1"/>
</dbReference>
<reference evidence="6 9" key="1">
    <citation type="submission" date="2023-07" db="EMBL/GenBank/DDBJ databases">
        <authorList>
            <person name="Peeters C."/>
        </authorList>
    </citation>
    <scope>NUCLEOTIDE SEQUENCE</scope>
    <source>
        <strain evidence="7 9">R-77569</strain>
        <strain evidence="6">R-77591</strain>
    </source>
</reference>